<name>A0A183HMG8_9BILA</name>
<organism evidence="6">
    <name type="scientific">Onchocerca flexuosa</name>
    <dbReference type="NCBI Taxonomy" id="387005"/>
    <lineage>
        <taxon>Eukaryota</taxon>
        <taxon>Metazoa</taxon>
        <taxon>Ecdysozoa</taxon>
        <taxon>Nematoda</taxon>
        <taxon>Chromadorea</taxon>
        <taxon>Rhabditida</taxon>
        <taxon>Spirurina</taxon>
        <taxon>Spiruromorpha</taxon>
        <taxon>Filarioidea</taxon>
        <taxon>Onchocercidae</taxon>
        <taxon>Onchocerca</taxon>
    </lineage>
</organism>
<comment type="caution">
    <text evidence="2">Lacks conserved residue(s) required for the propagation of feature annotation.</text>
</comment>
<dbReference type="InterPro" id="IPR000436">
    <property type="entry name" value="Sushi_SCR_CCP_dom"/>
</dbReference>
<dbReference type="SUPFAM" id="SSF57535">
    <property type="entry name" value="Complement control module/SCR domain"/>
    <property type="match status" value="1"/>
</dbReference>
<gene>
    <name evidence="4" type="ORF">OFLC_LOCUS8680</name>
</gene>
<evidence type="ECO:0000313" key="4">
    <source>
        <dbReference type="EMBL" id="VDO56864.1"/>
    </source>
</evidence>
<dbReference type="PROSITE" id="PS50923">
    <property type="entry name" value="SUSHI"/>
    <property type="match status" value="1"/>
</dbReference>
<dbReference type="InterPro" id="IPR035976">
    <property type="entry name" value="Sushi/SCR/CCP_sf"/>
</dbReference>
<dbReference type="AlphaFoldDB" id="A0A183HMG8"/>
<proteinExistence type="predicted"/>
<reference evidence="4 5" key="2">
    <citation type="submission" date="2018-11" db="EMBL/GenBank/DDBJ databases">
        <authorList>
            <consortium name="Pathogen Informatics"/>
        </authorList>
    </citation>
    <scope>NUCLEOTIDE SEQUENCE [LARGE SCALE GENOMIC DNA]</scope>
</reference>
<dbReference type="WBParaSite" id="OFLC_0000867901-mRNA-1">
    <property type="protein sequence ID" value="OFLC_0000867901-mRNA-1"/>
    <property type="gene ID" value="OFLC_0000867901"/>
</dbReference>
<dbReference type="CDD" id="cd00033">
    <property type="entry name" value="CCP"/>
    <property type="match status" value="1"/>
</dbReference>
<dbReference type="Gene3D" id="2.10.70.10">
    <property type="entry name" value="Complement Module, domain 1"/>
    <property type="match status" value="1"/>
</dbReference>
<evidence type="ECO:0000256" key="2">
    <source>
        <dbReference type="PROSITE-ProRule" id="PRU00302"/>
    </source>
</evidence>
<evidence type="ECO:0000313" key="5">
    <source>
        <dbReference type="Proteomes" id="UP000267606"/>
    </source>
</evidence>
<evidence type="ECO:0000256" key="1">
    <source>
        <dbReference type="ARBA" id="ARBA00023157"/>
    </source>
</evidence>
<dbReference type="Pfam" id="PF00084">
    <property type="entry name" value="Sushi"/>
    <property type="match status" value="1"/>
</dbReference>
<feature type="domain" description="Sushi" evidence="3">
    <location>
        <begin position="13"/>
        <end position="79"/>
    </location>
</feature>
<sequence length="82" mass="8960">ILEQCSSTRPSIASCSSPATSIPHFAFQPEIINLHAVKYPHGTLATLVCPPNQYLEVYGSRWRVCNNGTWNGPFGKCKPLGT</sequence>
<keyword evidence="1" id="KW-1015">Disulfide bond</keyword>
<dbReference type="Proteomes" id="UP000267606">
    <property type="component" value="Unassembled WGS sequence"/>
</dbReference>
<reference evidence="6" key="1">
    <citation type="submission" date="2016-06" db="UniProtKB">
        <authorList>
            <consortium name="WormBaseParasite"/>
        </authorList>
    </citation>
    <scope>IDENTIFICATION</scope>
</reference>
<evidence type="ECO:0000259" key="3">
    <source>
        <dbReference type="PROSITE" id="PS50923"/>
    </source>
</evidence>
<keyword evidence="2" id="KW-0768">Sushi</keyword>
<accession>A0A183HMG8</accession>
<protein>
    <submittedName>
        <fullName evidence="6">Sushi domain-containing protein</fullName>
    </submittedName>
</protein>
<dbReference type="EMBL" id="UZAJ01010018">
    <property type="protein sequence ID" value="VDO56864.1"/>
    <property type="molecule type" value="Genomic_DNA"/>
</dbReference>
<evidence type="ECO:0000313" key="6">
    <source>
        <dbReference type="WBParaSite" id="OFLC_0000867901-mRNA-1"/>
    </source>
</evidence>
<keyword evidence="5" id="KW-1185">Reference proteome</keyword>